<dbReference type="InterPro" id="IPR027796">
    <property type="entry name" value="OTT_1508_deam-like"/>
</dbReference>
<keyword evidence="3" id="KW-1185">Reference proteome</keyword>
<proteinExistence type="predicted"/>
<evidence type="ECO:0000256" key="1">
    <source>
        <dbReference type="SAM" id="MobiDB-lite"/>
    </source>
</evidence>
<dbReference type="Proteomes" id="UP000241462">
    <property type="component" value="Unassembled WGS sequence"/>
</dbReference>
<dbReference type="InParanoid" id="A0A2T3A4M8"/>
<feature type="compositionally biased region" description="Basic and acidic residues" evidence="1">
    <location>
        <begin position="627"/>
        <end position="636"/>
    </location>
</feature>
<feature type="region of interest" description="Disordered" evidence="1">
    <location>
        <begin position="627"/>
        <end position="651"/>
    </location>
</feature>
<sequence>MAKKKRASTTSQSTSKQPVIAPTGIKRPQPISATAASSNDTSNPPRQAVHGARKGSAIPKPMEQPQAHSTTASRTNGVKHVKFKAVPSNPQIHDESQVVRCAENIVLLGMLPNTPIRTVPLPDSAISTDTTHGGQRQLSFRLEKQLTTALAFLSARTKDPNRITAICVEELPNEGTCRIMIAINKRTPDASMGYLSKVHAGFTRIFETMRCISSTSNNSSLVAIQSTVLKDIIAMCSDRILTRLGIAVRKSNQARLKPFIATTVEVFIAALQHAKGNISGSKTFLKNINEYKMHAEQLLDSLYAFQVLESQKHEDITGLIQCVANFMKHVPLKALLEIVNDSDMAFDTRKRLLTCLSKTARYLEISKFLCQTARKVSLLKHTKVEEVRLADHAFERSLKRRSIGPVDVVLARIRQSHDLFSLQDLPLQLKKATSEPANFEGKVDETLRNSKIHAEIQIIAHYETASECIMRPRVIASSKKPCFLCESVILLHGKYWTPEGHKALYTGWQLPVGPGFASLLEQLNRHLEEQIAMSISELYKKQPAFKLPNESSIYTLDISTTTLDKLSELATSNPVPRLAPSHGLLVSTTPVSAATATHGVYGKAHIGQDRSTMSHTVNDSRHTTVMLDKGKGKAETEPASPDPDQIDVDETSKQTAFSHETDYLDPNDRIAALDFAYVKRGTQLREIQEVSHKVQDQNQNNLHLENHISQNPIIFQPQESTAPPPFISMMGRRDWFRSADLDIFVDSSGLPFRPRWLSARDAAPILERFTTCLVDIQSTSVQKTTLCRSKDENGNTYLAFGDRVVVLETQAT</sequence>
<dbReference type="EMBL" id="KZ678472">
    <property type="protein sequence ID" value="PSR82734.1"/>
    <property type="molecule type" value="Genomic_DNA"/>
</dbReference>
<gene>
    <name evidence="2" type="ORF">BD289DRAFT_10728</name>
</gene>
<evidence type="ECO:0000313" key="2">
    <source>
        <dbReference type="EMBL" id="PSR82734.1"/>
    </source>
</evidence>
<dbReference type="AlphaFoldDB" id="A0A2T3A4M8"/>
<reference evidence="2 3" key="1">
    <citation type="journal article" date="2018" name="Mycol. Prog.">
        <title>Coniella lustricola, a new species from submerged detritus.</title>
        <authorList>
            <person name="Raudabaugh D.B."/>
            <person name="Iturriaga T."/>
            <person name="Carver A."/>
            <person name="Mondo S."/>
            <person name="Pangilinan J."/>
            <person name="Lipzen A."/>
            <person name="He G."/>
            <person name="Amirebrahimi M."/>
            <person name="Grigoriev I.V."/>
            <person name="Miller A.N."/>
        </authorList>
    </citation>
    <scope>NUCLEOTIDE SEQUENCE [LARGE SCALE GENOMIC DNA]</scope>
    <source>
        <strain evidence="2 3">B22-T-1</strain>
    </source>
</reference>
<evidence type="ECO:0000313" key="3">
    <source>
        <dbReference type="Proteomes" id="UP000241462"/>
    </source>
</evidence>
<organism evidence="2 3">
    <name type="scientific">Coniella lustricola</name>
    <dbReference type="NCBI Taxonomy" id="2025994"/>
    <lineage>
        <taxon>Eukaryota</taxon>
        <taxon>Fungi</taxon>
        <taxon>Dikarya</taxon>
        <taxon>Ascomycota</taxon>
        <taxon>Pezizomycotina</taxon>
        <taxon>Sordariomycetes</taxon>
        <taxon>Sordariomycetidae</taxon>
        <taxon>Diaporthales</taxon>
        <taxon>Schizoparmaceae</taxon>
        <taxon>Coniella</taxon>
    </lineage>
</organism>
<accession>A0A2T3A4M8</accession>
<feature type="region of interest" description="Disordered" evidence="1">
    <location>
        <begin position="1"/>
        <end position="74"/>
    </location>
</feature>
<dbReference type="Pfam" id="PF14441">
    <property type="entry name" value="OTT_1508_deam"/>
    <property type="match status" value="1"/>
</dbReference>
<name>A0A2T3A4M8_9PEZI</name>
<protein>
    <submittedName>
        <fullName evidence="2">Uncharacterized protein</fullName>
    </submittedName>
</protein>
<feature type="compositionally biased region" description="Low complexity" evidence="1">
    <location>
        <begin position="32"/>
        <end position="43"/>
    </location>
</feature>
<feature type="compositionally biased region" description="Polar residues" evidence="1">
    <location>
        <begin position="8"/>
        <end position="17"/>
    </location>
</feature>
<dbReference type="OrthoDB" id="4851849at2759"/>